<sequence>MAIVALLLSANVTATQINVSGLFKDRVMVIVNGGKPRVLAAGESEQGVKLLSADAQSATFEVDGKRRVLSMGQSYAGSGGGAKPIVSLNADGRGHFFTTGTINGHSVDFMVDTGASSVALSSREADRMGVNYRSGQRTLVSTANGTAVAYRVLLNNVRIGGISLNMVPAMVLEGDGMSVALLGMSFLNQLDMKREGTIMTLTQRY</sequence>
<dbReference type="InterPro" id="IPR021109">
    <property type="entry name" value="Peptidase_aspartic_dom_sf"/>
</dbReference>
<protein>
    <submittedName>
        <fullName evidence="1">Transporter</fullName>
    </submittedName>
</protein>
<dbReference type="InterPro" id="IPR011969">
    <property type="entry name" value="Clan_AA_Asp_peptidase_C"/>
</dbReference>
<organism evidence="1 2">
    <name type="scientific">Sulfuriferula multivorans</name>
    <dbReference type="NCBI Taxonomy" id="1559896"/>
    <lineage>
        <taxon>Bacteria</taxon>
        <taxon>Pseudomonadati</taxon>
        <taxon>Pseudomonadota</taxon>
        <taxon>Betaproteobacteria</taxon>
        <taxon>Nitrosomonadales</taxon>
        <taxon>Sulfuricellaceae</taxon>
        <taxon>Sulfuriferula</taxon>
    </lineage>
</organism>
<comment type="caution">
    <text evidence="1">The sequence shown here is derived from an EMBL/GenBank/DDBJ whole genome shotgun (WGS) entry which is preliminary data.</text>
</comment>
<dbReference type="PROSITE" id="PS00141">
    <property type="entry name" value="ASP_PROTEASE"/>
    <property type="match status" value="1"/>
</dbReference>
<proteinExistence type="predicted"/>
<keyword evidence="2" id="KW-1185">Reference proteome</keyword>
<accession>A0A401JEW1</accession>
<dbReference type="CDD" id="cd05483">
    <property type="entry name" value="retropepsin_like_bacteria"/>
    <property type="match status" value="1"/>
</dbReference>
<dbReference type="Proteomes" id="UP000286806">
    <property type="component" value="Unassembled WGS sequence"/>
</dbReference>
<dbReference type="AlphaFoldDB" id="A0A401JEW1"/>
<evidence type="ECO:0000313" key="1">
    <source>
        <dbReference type="EMBL" id="GBL46165.1"/>
    </source>
</evidence>
<dbReference type="EMBL" id="BGOW01000017">
    <property type="protein sequence ID" value="GBL46165.1"/>
    <property type="molecule type" value="Genomic_DNA"/>
</dbReference>
<dbReference type="Pfam" id="PF13975">
    <property type="entry name" value="gag-asp_proteas"/>
    <property type="match status" value="1"/>
</dbReference>
<dbReference type="SUPFAM" id="SSF50630">
    <property type="entry name" value="Acid proteases"/>
    <property type="match status" value="1"/>
</dbReference>
<dbReference type="InterPro" id="IPR034122">
    <property type="entry name" value="Retropepsin-like_bacterial"/>
</dbReference>
<dbReference type="GO" id="GO:0004190">
    <property type="term" value="F:aspartic-type endopeptidase activity"/>
    <property type="evidence" value="ECO:0007669"/>
    <property type="project" value="InterPro"/>
</dbReference>
<gene>
    <name evidence="1" type="ORF">SFMTTN_1977</name>
</gene>
<dbReference type="NCBIfam" id="TIGR02281">
    <property type="entry name" value="clan_AA_DTGA"/>
    <property type="match status" value="1"/>
</dbReference>
<dbReference type="OrthoDB" id="185963at2"/>
<name>A0A401JEW1_9PROT</name>
<dbReference type="GO" id="GO:0006508">
    <property type="term" value="P:proteolysis"/>
    <property type="evidence" value="ECO:0007669"/>
    <property type="project" value="InterPro"/>
</dbReference>
<reference evidence="1 2" key="1">
    <citation type="journal article" date="2019" name="Front. Microbiol.">
        <title>Genomes of Neutrophilic Sulfur-Oxidizing Chemolithoautotrophs Representing 9 Proteobacterial Species From 8 Genera.</title>
        <authorList>
            <person name="Watanabe T."/>
            <person name="Kojima H."/>
            <person name="Umezawa K."/>
            <person name="Hori C."/>
            <person name="Takasuka T.E."/>
            <person name="Kato Y."/>
            <person name="Fukui M."/>
        </authorList>
    </citation>
    <scope>NUCLEOTIDE SEQUENCE [LARGE SCALE GENOMIC DNA]</scope>
    <source>
        <strain evidence="1 2">TTN</strain>
    </source>
</reference>
<evidence type="ECO:0000313" key="2">
    <source>
        <dbReference type="Proteomes" id="UP000286806"/>
    </source>
</evidence>
<dbReference type="InterPro" id="IPR001969">
    <property type="entry name" value="Aspartic_peptidase_AS"/>
</dbReference>
<dbReference type="Gene3D" id="2.40.70.10">
    <property type="entry name" value="Acid Proteases"/>
    <property type="match status" value="1"/>
</dbReference>